<comment type="subcellular location">
    <subcellularLocation>
        <location evidence="1 7">Cell inner membrane</location>
        <topology evidence="1 7">Multi-pass membrane protein</topology>
    </subcellularLocation>
</comment>
<comment type="caution">
    <text evidence="7">Lacks conserved residue(s) required for the propagation of feature annotation.</text>
</comment>
<accession>A0A1L1PRH9</accession>
<dbReference type="InterPro" id="IPR004681">
    <property type="entry name" value="TRAP_DctM"/>
</dbReference>
<keyword evidence="3 7" id="KW-0997">Cell inner membrane</keyword>
<keyword evidence="2" id="KW-1003">Cell membrane</keyword>
<keyword evidence="7" id="KW-0813">Transport</keyword>
<evidence type="ECO:0000256" key="3">
    <source>
        <dbReference type="ARBA" id="ARBA00022519"/>
    </source>
</evidence>
<evidence type="ECO:0000313" key="10">
    <source>
        <dbReference type="Proteomes" id="UP000028878"/>
    </source>
</evidence>
<comment type="function">
    <text evidence="7">Part of the tripartite ATP-independent periplasmic (TRAP) transport system.</text>
</comment>
<dbReference type="RefSeq" id="WP_009515579.1">
    <property type="nucleotide sequence ID" value="NZ_CCAE010000078.1"/>
</dbReference>
<feature type="transmembrane region" description="Helical" evidence="7">
    <location>
        <begin position="171"/>
        <end position="193"/>
    </location>
</feature>
<dbReference type="PANTHER" id="PTHR33362">
    <property type="entry name" value="SIALIC ACID TRAP TRANSPORTER PERMEASE PROTEIN SIAT-RELATED"/>
    <property type="match status" value="1"/>
</dbReference>
<dbReference type="AlphaFoldDB" id="A0A1L1PRH9"/>
<comment type="subunit">
    <text evidence="7">The complex comprises the extracytoplasmic solute receptor protein and the two transmembrane proteins.</text>
</comment>
<dbReference type="PIRSF" id="PIRSF006066">
    <property type="entry name" value="HI0050"/>
    <property type="match status" value="1"/>
</dbReference>
<dbReference type="GO" id="GO:0022857">
    <property type="term" value="F:transmembrane transporter activity"/>
    <property type="evidence" value="ECO:0007669"/>
    <property type="project" value="UniProtKB-UniRule"/>
</dbReference>
<feature type="transmembrane region" description="Helical" evidence="7">
    <location>
        <begin position="313"/>
        <end position="343"/>
    </location>
</feature>
<feature type="transmembrane region" description="Helical" evidence="7">
    <location>
        <begin position="132"/>
        <end position="151"/>
    </location>
</feature>
<keyword evidence="6 7" id="KW-0472">Membrane</keyword>
<feature type="transmembrane region" description="Helical" evidence="7">
    <location>
        <begin position="55"/>
        <end position="80"/>
    </location>
</feature>
<feature type="transmembrane region" description="Helical" evidence="7">
    <location>
        <begin position="241"/>
        <end position="259"/>
    </location>
</feature>
<evidence type="ECO:0000256" key="6">
    <source>
        <dbReference type="ARBA" id="ARBA00023136"/>
    </source>
</evidence>
<evidence type="ECO:0000256" key="2">
    <source>
        <dbReference type="ARBA" id="ARBA00022475"/>
    </source>
</evidence>
<name>A0A1L1PRH9_HYDIT</name>
<proteinExistence type="inferred from homology"/>
<protein>
    <recommendedName>
        <fullName evidence="7">TRAP transporter large permease protein</fullName>
    </recommendedName>
</protein>
<evidence type="ECO:0000259" key="8">
    <source>
        <dbReference type="Pfam" id="PF06808"/>
    </source>
</evidence>
<evidence type="ECO:0000256" key="4">
    <source>
        <dbReference type="ARBA" id="ARBA00022692"/>
    </source>
</evidence>
<dbReference type="NCBIfam" id="TIGR00786">
    <property type="entry name" value="dctM"/>
    <property type="match status" value="1"/>
</dbReference>
<sequence>MNEAMALLLLVGGVLLLLGAPIWATIGLASASYIWVQGFPTNLIVQRMFNNMDSFLLLAVPMFMLAGEVMNTSGLTARLLDLAHVLLRRLRAGLAMANLGTNMMMAGISGSALADASALTALMKPKMVEQGYRASFVAALTAAGSIVAPIIPPSITFILFSVLADVSVIDLFMAGILPGVVIVVFQMFTVNILSRRGRIPAHDAAPALKTGVALRRAIPVLILPIIIVGGIRGGVFTPIEGAAVALAYALALAVLMRRIRADQLLHLSWDVAKGMGEILLMIGSASLLAWVIVAEQIPAGVASTMLSVTSDPLMLLIIINVLLLLVGMVLDNFAAMVIFVPILMPVVQQYGIDPVHFGVIVNVNLMIGSITPPVGLSLFVTSRVAGVSFESSVKEILPFIAASLLALGVITYVPALSLAIPGLLK</sequence>
<feature type="transmembrane region" description="Helical" evidence="7">
    <location>
        <begin position="396"/>
        <end position="424"/>
    </location>
</feature>
<dbReference type="PANTHER" id="PTHR33362:SF2">
    <property type="entry name" value="TRAP TRANSPORTER LARGE PERMEASE PROTEIN"/>
    <property type="match status" value="1"/>
</dbReference>
<evidence type="ECO:0000256" key="1">
    <source>
        <dbReference type="ARBA" id="ARBA00004429"/>
    </source>
</evidence>
<evidence type="ECO:0000313" key="9">
    <source>
        <dbReference type="EMBL" id="CDN90353.1"/>
    </source>
</evidence>
<feature type="domain" description="TRAP C4-dicarboxylate transport system permease DctM subunit" evidence="8">
    <location>
        <begin position="14"/>
        <end position="416"/>
    </location>
</feature>
<feature type="transmembrane region" description="Helical" evidence="7">
    <location>
        <begin position="355"/>
        <end position="376"/>
    </location>
</feature>
<evidence type="ECO:0000256" key="7">
    <source>
        <dbReference type="RuleBase" id="RU369079"/>
    </source>
</evidence>
<feature type="transmembrane region" description="Helical" evidence="7">
    <location>
        <begin position="271"/>
        <end position="293"/>
    </location>
</feature>
<reference evidence="10" key="1">
    <citation type="submission" date="2014-11" db="EMBL/GenBank/DDBJ databases">
        <title>Draft genome sequence of Hydrogenophaga intermedia S1.</title>
        <authorList>
            <person name="Gan H.M."/>
            <person name="Chew T.H."/>
            <person name="Stolz A."/>
        </authorList>
    </citation>
    <scope>NUCLEOTIDE SEQUENCE [LARGE SCALE GENOMIC DNA]</scope>
    <source>
        <strain evidence="10">S1</strain>
    </source>
</reference>
<keyword evidence="5 7" id="KW-1133">Transmembrane helix</keyword>
<keyword evidence="4 7" id="KW-0812">Transmembrane</keyword>
<organism evidence="9 10">
    <name type="scientific">Hydrogenophaga intermedia</name>
    <dbReference type="NCBI Taxonomy" id="65786"/>
    <lineage>
        <taxon>Bacteria</taxon>
        <taxon>Pseudomonadati</taxon>
        <taxon>Pseudomonadota</taxon>
        <taxon>Betaproteobacteria</taxon>
        <taxon>Burkholderiales</taxon>
        <taxon>Comamonadaceae</taxon>
        <taxon>Hydrogenophaga</taxon>
    </lineage>
</organism>
<gene>
    <name evidence="9" type="ORF">BN948_04797</name>
</gene>
<feature type="transmembrane region" description="Helical" evidence="7">
    <location>
        <begin position="214"/>
        <end position="235"/>
    </location>
</feature>
<dbReference type="InterPro" id="IPR010656">
    <property type="entry name" value="DctM"/>
</dbReference>
<dbReference type="EMBL" id="CCAE010000078">
    <property type="protein sequence ID" value="CDN90353.1"/>
    <property type="molecule type" value="Genomic_DNA"/>
</dbReference>
<dbReference type="Proteomes" id="UP000028878">
    <property type="component" value="Unassembled WGS sequence"/>
</dbReference>
<dbReference type="GO" id="GO:0005886">
    <property type="term" value="C:plasma membrane"/>
    <property type="evidence" value="ECO:0007669"/>
    <property type="project" value="UniProtKB-SubCell"/>
</dbReference>
<comment type="similarity">
    <text evidence="7">Belongs to the TRAP transporter large permease family.</text>
</comment>
<dbReference type="Pfam" id="PF06808">
    <property type="entry name" value="DctM"/>
    <property type="match status" value="1"/>
</dbReference>
<evidence type="ECO:0000256" key="5">
    <source>
        <dbReference type="ARBA" id="ARBA00022989"/>
    </source>
</evidence>
<keyword evidence="10" id="KW-1185">Reference proteome</keyword>